<name>A0A521ACA8_SACCC</name>
<dbReference type="Gene3D" id="2.60.40.4120">
    <property type="match status" value="1"/>
</dbReference>
<dbReference type="RefSeq" id="WP_142531454.1">
    <property type="nucleotide sequence ID" value="NZ_FXTB01000001.1"/>
</dbReference>
<dbReference type="InterPro" id="IPR054460">
    <property type="entry name" value="DUF5018-rel"/>
</dbReference>
<keyword evidence="1" id="KW-0732">Signal</keyword>
<dbReference type="EMBL" id="FXTB01000001">
    <property type="protein sequence ID" value="SMO32464.1"/>
    <property type="molecule type" value="Genomic_DNA"/>
</dbReference>
<gene>
    <name evidence="3" type="ORF">SAMN06265379_10128</name>
</gene>
<organism evidence="3 4">
    <name type="scientific">Saccharicrinis carchari</name>
    <dbReference type="NCBI Taxonomy" id="1168039"/>
    <lineage>
        <taxon>Bacteria</taxon>
        <taxon>Pseudomonadati</taxon>
        <taxon>Bacteroidota</taxon>
        <taxon>Bacteroidia</taxon>
        <taxon>Marinilabiliales</taxon>
        <taxon>Marinilabiliaceae</taxon>
        <taxon>Saccharicrinis</taxon>
    </lineage>
</organism>
<evidence type="ECO:0000256" key="1">
    <source>
        <dbReference type="SAM" id="SignalP"/>
    </source>
</evidence>
<proteinExistence type="predicted"/>
<feature type="chain" id="PRO_5021745917" description="DUF5018 domain-containing protein" evidence="1">
    <location>
        <begin position="24"/>
        <end position="152"/>
    </location>
</feature>
<sequence length="152" mass="16504">MKYIKIAFLIIATSFLSSCLTSGLDDLPTYSDAEIINVKFEYRWSVKEGTSDKLRVKMMVTDYEVNNSSNTVTCSVTVPAADGEFTEAVRSNVVLSDIIAYTTISSAASIIPEGSSPALGTPGDWTSTNTYTVRAANGDSKTWTIEVSEFNK</sequence>
<accession>A0A521ACA8</accession>
<evidence type="ECO:0000313" key="3">
    <source>
        <dbReference type="EMBL" id="SMO32464.1"/>
    </source>
</evidence>
<reference evidence="3 4" key="1">
    <citation type="submission" date="2017-05" db="EMBL/GenBank/DDBJ databases">
        <authorList>
            <person name="Varghese N."/>
            <person name="Submissions S."/>
        </authorList>
    </citation>
    <scope>NUCLEOTIDE SEQUENCE [LARGE SCALE GENOMIC DNA]</scope>
    <source>
        <strain evidence="3 4">DSM 27040</strain>
    </source>
</reference>
<feature type="domain" description="DUF5018" evidence="2">
    <location>
        <begin position="35"/>
        <end position="146"/>
    </location>
</feature>
<keyword evidence="4" id="KW-1185">Reference proteome</keyword>
<protein>
    <recommendedName>
        <fullName evidence="2">DUF5018 domain-containing protein</fullName>
    </recommendedName>
</protein>
<dbReference type="PROSITE" id="PS51257">
    <property type="entry name" value="PROKAR_LIPOPROTEIN"/>
    <property type="match status" value="1"/>
</dbReference>
<dbReference type="AlphaFoldDB" id="A0A521ACA8"/>
<evidence type="ECO:0000259" key="2">
    <source>
        <dbReference type="Pfam" id="PF22243"/>
    </source>
</evidence>
<dbReference type="OrthoDB" id="760804at2"/>
<dbReference type="Proteomes" id="UP000319040">
    <property type="component" value="Unassembled WGS sequence"/>
</dbReference>
<evidence type="ECO:0000313" key="4">
    <source>
        <dbReference type="Proteomes" id="UP000319040"/>
    </source>
</evidence>
<feature type="signal peptide" evidence="1">
    <location>
        <begin position="1"/>
        <end position="23"/>
    </location>
</feature>
<dbReference type="Pfam" id="PF22243">
    <property type="entry name" value="DUF5018-rel"/>
    <property type="match status" value="1"/>
</dbReference>